<accession>A0A816KNJ3</accession>
<reference evidence="1" key="1">
    <citation type="submission" date="2021-01" db="EMBL/GenBank/DDBJ databases">
        <authorList>
            <consortium name="Genoscope - CEA"/>
            <person name="William W."/>
        </authorList>
    </citation>
    <scope>NUCLEOTIDE SEQUENCE</scope>
</reference>
<organism evidence="1">
    <name type="scientific">Brassica napus</name>
    <name type="common">Rape</name>
    <dbReference type="NCBI Taxonomy" id="3708"/>
    <lineage>
        <taxon>Eukaryota</taxon>
        <taxon>Viridiplantae</taxon>
        <taxon>Streptophyta</taxon>
        <taxon>Embryophyta</taxon>
        <taxon>Tracheophyta</taxon>
        <taxon>Spermatophyta</taxon>
        <taxon>Magnoliopsida</taxon>
        <taxon>eudicotyledons</taxon>
        <taxon>Gunneridae</taxon>
        <taxon>Pentapetalae</taxon>
        <taxon>rosids</taxon>
        <taxon>malvids</taxon>
        <taxon>Brassicales</taxon>
        <taxon>Brassicaceae</taxon>
        <taxon>Brassiceae</taxon>
        <taxon>Brassica</taxon>
    </lineage>
</organism>
<proteinExistence type="predicted"/>
<name>A0A816KNJ3_BRANA</name>
<dbReference type="EMBL" id="HG994369">
    <property type="protein sequence ID" value="CAF1924136.1"/>
    <property type="molecule type" value="Genomic_DNA"/>
</dbReference>
<dbReference type="AlphaFoldDB" id="A0A816KNJ3"/>
<evidence type="ECO:0000313" key="1">
    <source>
        <dbReference type="EMBL" id="CAF1924136.1"/>
    </source>
</evidence>
<protein>
    <submittedName>
        <fullName evidence="1">(rape) hypothetical protein</fullName>
    </submittedName>
</protein>
<dbReference type="Proteomes" id="UP001295469">
    <property type="component" value="Chromosome C05"/>
</dbReference>
<gene>
    <name evidence="1" type="ORF">DARMORV10_C05P05730.1</name>
</gene>
<sequence length="33" mass="3981">MRTTVMCYLLSNYYIHLVFPQYLYQAFSSSVKI</sequence>